<feature type="domain" description="CarD-like/TRCF RNAP-interacting" evidence="1">
    <location>
        <begin position="10"/>
        <end position="111"/>
    </location>
</feature>
<evidence type="ECO:0000313" key="2">
    <source>
        <dbReference type="EMBL" id="HIV38473.1"/>
    </source>
</evidence>
<dbReference type="InterPro" id="IPR036101">
    <property type="entry name" value="CarD-like/TRCF_RID_sf"/>
</dbReference>
<reference evidence="2" key="2">
    <citation type="submission" date="2021-04" db="EMBL/GenBank/DDBJ databases">
        <authorList>
            <person name="Gilroy R."/>
        </authorList>
    </citation>
    <scope>NUCLEOTIDE SEQUENCE</scope>
    <source>
        <strain evidence="2">CHK195-9823</strain>
    </source>
</reference>
<name>A0A9D1TES6_9FIRM</name>
<reference evidence="2" key="1">
    <citation type="journal article" date="2021" name="PeerJ">
        <title>Extensive microbial diversity within the chicken gut microbiome revealed by metagenomics and culture.</title>
        <authorList>
            <person name="Gilroy R."/>
            <person name="Ravi A."/>
            <person name="Getino M."/>
            <person name="Pursley I."/>
            <person name="Horton D.L."/>
            <person name="Alikhan N.F."/>
            <person name="Baker D."/>
            <person name="Gharbi K."/>
            <person name="Hall N."/>
            <person name="Watson M."/>
            <person name="Adriaenssens E.M."/>
            <person name="Foster-Nyarko E."/>
            <person name="Jarju S."/>
            <person name="Secka A."/>
            <person name="Antonio M."/>
            <person name="Oren A."/>
            <person name="Chaudhuri R.R."/>
            <person name="La Ragione R."/>
            <person name="Hildebrand F."/>
            <person name="Pallen M.J."/>
        </authorList>
    </citation>
    <scope>NUCLEOTIDE SEQUENCE</scope>
    <source>
        <strain evidence="2">CHK195-9823</strain>
    </source>
</reference>
<evidence type="ECO:0000313" key="3">
    <source>
        <dbReference type="Proteomes" id="UP000886814"/>
    </source>
</evidence>
<proteinExistence type="predicted"/>
<organism evidence="2 3">
    <name type="scientific">Candidatus Blautia stercorigallinarum</name>
    <dbReference type="NCBI Taxonomy" id="2838501"/>
    <lineage>
        <taxon>Bacteria</taxon>
        <taxon>Bacillati</taxon>
        <taxon>Bacillota</taxon>
        <taxon>Clostridia</taxon>
        <taxon>Lachnospirales</taxon>
        <taxon>Lachnospiraceae</taxon>
        <taxon>Blautia</taxon>
    </lineage>
</organism>
<dbReference type="InterPro" id="IPR052531">
    <property type="entry name" value="CarD-like_regulator"/>
</dbReference>
<dbReference type="InterPro" id="IPR003711">
    <property type="entry name" value="CarD-like/TRCF_RID"/>
</dbReference>
<sequence length="180" mass="21247">MDFEEKREKMFRIGSYVMYGKRGVCRVEDIGEFFKESMGDGREYYKLSPIFVKGDQVYIPVENHVFMREVINSETAKKYLEEVSEIQADTFTCRQQTRLADHYKEMMDTYDINVLLSLIKGIYVKQYQASRRNKKLCQIDQRYLKSAEDITYGEFAIALESTPEKIKDFVKDQVICQMQG</sequence>
<dbReference type="PANTHER" id="PTHR38447:SF1">
    <property type="entry name" value="RNA POLYMERASE-BINDING TRANSCRIPTION FACTOR CARD"/>
    <property type="match status" value="1"/>
</dbReference>
<protein>
    <recommendedName>
        <fullName evidence="1">CarD-like/TRCF RNAP-interacting domain-containing protein</fullName>
    </recommendedName>
</protein>
<dbReference type="InterPro" id="IPR042215">
    <property type="entry name" value="CarD-like_C"/>
</dbReference>
<dbReference type="Pfam" id="PF02559">
    <property type="entry name" value="CarD_TRCF_RID"/>
    <property type="match status" value="1"/>
</dbReference>
<dbReference type="PANTHER" id="PTHR38447">
    <property type="entry name" value="TRANSCRIPTION FACTOR YDEB-RELATED"/>
    <property type="match status" value="1"/>
</dbReference>
<evidence type="ECO:0000259" key="1">
    <source>
        <dbReference type="SMART" id="SM01058"/>
    </source>
</evidence>
<gene>
    <name evidence="2" type="ORF">H9747_05660</name>
</gene>
<dbReference type="EMBL" id="DXIQ01000033">
    <property type="protein sequence ID" value="HIV38473.1"/>
    <property type="molecule type" value="Genomic_DNA"/>
</dbReference>
<dbReference type="Proteomes" id="UP000886814">
    <property type="component" value="Unassembled WGS sequence"/>
</dbReference>
<dbReference type="Gene3D" id="1.20.58.1290">
    <property type="entry name" value="CarD-like, C-terminal domain"/>
    <property type="match status" value="1"/>
</dbReference>
<dbReference type="Gene3D" id="2.40.10.170">
    <property type="match status" value="1"/>
</dbReference>
<dbReference type="AlphaFoldDB" id="A0A9D1TES6"/>
<comment type="caution">
    <text evidence="2">The sequence shown here is derived from an EMBL/GenBank/DDBJ whole genome shotgun (WGS) entry which is preliminary data.</text>
</comment>
<accession>A0A9D1TES6</accession>
<dbReference type="SUPFAM" id="SSF141259">
    <property type="entry name" value="CarD-like"/>
    <property type="match status" value="1"/>
</dbReference>
<dbReference type="SMART" id="SM01058">
    <property type="entry name" value="CarD_TRCF"/>
    <property type="match status" value="1"/>
</dbReference>
<dbReference type="GO" id="GO:0009303">
    <property type="term" value="P:rRNA transcription"/>
    <property type="evidence" value="ECO:0007669"/>
    <property type="project" value="TreeGrafter"/>
</dbReference>